<comment type="caution">
    <text evidence="1">The sequence shown here is derived from an EMBL/GenBank/DDBJ whole genome shotgun (WGS) entry which is preliminary data.</text>
</comment>
<keyword evidence="2" id="KW-1185">Reference proteome</keyword>
<dbReference type="EMBL" id="JARKHS020012802">
    <property type="protein sequence ID" value="KAK8776560.1"/>
    <property type="molecule type" value="Genomic_DNA"/>
</dbReference>
<reference evidence="1 2" key="1">
    <citation type="journal article" date="2023" name="Arcadia Sci">
        <title>De novo assembly of a long-read Amblyomma americanum tick genome.</title>
        <authorList>
            <person name="Chou S."/>
            <person name="Poskanzer K.E."/>
            <person name="Rollins M."/>
            <person name="Thuy-Boun P.S."/>
        </authorList>
    </citation>
    <scope>NUCLEOTIDE SEQUENCE [LARGE SCALE GENOMIC DNA]</scope>
    <source>
        <strain evidence="1">F_SG_1</strain>
        <tissue evidence="1">Salivary glands</tissue>
    </source>
</reference>
<sequence>MQHVWRVRLSNVPPRVQGREQRGRCTSTTGTLPTCVIVLLERGGGALPPTATHTAARETCKQTNIGDVRGGLGVLGSCLRPSRVILTFPDHGRLLVGQICDFARLLVARLAGSYYLDRACSPTSYNCKTPVTRCASAGGFGTLFFFSVRKLPRLGWLGPAGSR</sequence>
<protein>
    <submittedName>
        <fullName evidence="1">Uncharacterized protein</fullName>
    </submittedName>
</protein>
<evidence type="ECO:0000313" key="2">
    <source>
        <dbReference type="Proteomes" id="UP001321473"/>
    </source>
</evidence>
<accession>A0AAQ4EPE5</accession>
<gene>
    <name evidence="1" type="ORF">V5799_030091</name>
</gene>
<dbReference type="Proteomes" id="UP001321473">
    <property type="component" value="Unassembled WGS sequence"/>
</dbReference>
<organism evidence="1 2">
    <name type="scientific">Amblyomma americanum</name>
    <name type="common">Lone star tick</name>
    <dbReference type="NCBI Taxonomy" id="6943"/>
    <lineage>
        <taxon>Eukaryota</taxon>
        <taxon>Metazoa</taxon>
        <taxon>Ecdysozoa</taxon>
        <taxon>Arthropoda</taxon>
        <taxon>Chelicerata</taxon>
        <taxon>Arachnida</taxon>
        <taxon>Acari</taxon>
        <taxon>Parasitiformes</taxon>
        <taxon>Ixodida</taxon>
        <taxon>Ixodoidea</taxon>
        <taxon>Ixodidae</taxon>
        <taxon>Amblyomminae</taxon>
        <taxon>Amblyomma</taxon>
    </lineage>
</organism>
<proteinExistence type="predicted"/>
<dbReference type="AlphaFoldDB" id="A0AAQ4EPE5"/>
<evidence type="ECO:0000313" key="1">
    <source>
        <dbReference type="EMBL" id="KAK8776560.1"/>
    </source>
</evidence>
<name>A0AAQ4EPE5_AMBAM</name>